<dbReference type="PANTHER" id="PTHR33498">
    <property type="entry name" value="TRANSPOSASE FOR INSERTION SEQUENCE ELEMENT IS1557"/>
    <property type="match status" value="1"/>
</dbReference>
<dbReference type="InterPro" id="IPR047951">
    <property type="entry name" value="Transpos_ISL3"/>
</dbReference>
<dbReference type="PANTHER" id="PTHR33498:SF1">
    <property type="entry name" value="TRANSPOSASE FOR INSERTION SEQUENCE ELEMENT IS1557"/>
    <property type="match status" value="1"/>
</dbReference>
<dbReference type="InterPro" id="IPR002560">
    <property type="entry name" value="Transposase_DDE"/>
</dbReference>
<evidence type="ECO:0000259" key="1">
    <source>
        <dbReference type="Pfam" id="PF01610"/>
    </source>
</evidence>
<comment type="caution">
    <text evidence="2">The sequence shown here is derived from an EMBL/GenBank/DDBJ whole genome shotgun (WGS) entry which is preliminary data.</text>
</comment>
<sequence>MPPLTNGGHYTPLLSKTRWCFLKRRENLTEKQGFKLNELLKMNLRTVKAYLLREQFQKLWEYRSPGWAGKFLEQWCHAAIFSRLEPMKDLARMLTAHRPLILNYFRAKKQFNSGIVEGLNRKINLTIRKSFGFRTLKIAKVCLYHQLGELPEPDFAHKFW</sequence>
<evidence type="ECO:0000313" key="2">
    <source>
        <dbReference type="EMBL" id="NMD89182.1"/>
    </source>
</evidence>
<dbReference type="Proteomes" id="UP000576225">
    <property type="component" value="Unassembled WGS sequence"/>
</dbReference>
<dbReference type="AlphaFoldDB" id="A0A848B801"/>
<feature type="domain" description="Transposase IS204/IS1001/IS1096/IS1165 DDE" evidence="1">
    <location>
        <begin position="13"/>
        <end position="137"/>
    </location>
</feature>
<evidence type="ECO:0000313" key="3">
    <source>
        <dbReference type="Proteomes" id="UP000576225"/>
    </source>
</evidence>
<reference evidence="2 3" key="1">
    <citation type="submission" date="2020-04" db="EMBL/GenBank/DDBJ databases">
        <authorList>
            <person name="Hitch T.C.A."/>
            <person name="Wylensek D."/>
            <person name="Clavel T."/>
        </authorList>
    </citation>
    <scope>NUCLEOTIDE SEQUENCE [LARGE SCALE GENOMIC DNA]</scope>
    <source>
        <strain evidence="2 3">COR2-253-APC-1A</strain>
    </source>
</reference>
<organism evidence="2 3">
    <name type="scientific">Victivallis vadensis</name>
    <dbReference type="NCBI Taxonomy" id="172901"/>
    <lineage>
        <taxon>Bacteria</taxon>
        <taxon>Pseudomonadati</taxon>
        <taxon>Lentisphaerota</taxon>
        <taxon>Lentisphaeria</taxon>
        <taxon>Victivallales</taxon>
        <taxon>Victivallaceae</taxon>
        <taxon>Victivallis</taxon>
    </lineage>
</organism>
<dbReference type="Pfam" id="PF01610">
    <property type="entry name" value="DDE_Tnp_ISL3"/>
    <property type="match status" value="1"/>
</dbReference>
<gene>
    <name evidence="2" type="ORF">HF882_21585</name>
</gene>
<proteinExistence type="predicted"/>
<dbReference type="EMBL" id="JABAEW010000085">
    <property type="protein sequence ID" value="NMD89182.1"/>
    <property type="molecule type" value="Genomic_DNA"/>
</dbReference>
<name>A0A848B801_9BACT</name>
<protein>
    <submittedName>
        <fullName evidence="2">Transposase</fullName>
    </submittedName>
</protein>
<accession>A0A848B801</accession>
<dbReference type="RefSeq" id="WP_168964106.1">
    <property type="nucleotide sequence ID" value="NZ_JABAEW010000085.1"/>
</dbReference>